<dbReference type="InterPro" id="IPR039892">
    <property type="entry name" value="Spa2/Sph1"/>
</dbReference>
<dbReference type="RefSeq" id="XP_037225258.1">
    <property type="nucleotide sequence ID" value="XM_037357348.1"/>
</dbReference>
<organism evidence="3 4">
    <name type="scientific">Mycena indigotica</name>
    <dbReference type="NCBI Taxonomy" id="2126181"/>
    <lineage>
        <taxon>Eukaryota</taxon>
        <taxon>Fungi</taxon>
        <taxon>Dikarya</taxon>
        <taxon>Basidiomycota</taxon>
        <taxon>Agaricomycotina</taxon>
        <taxon>Agaricomycetes</taxon>
        <taxon>Agaricomycetidae</taxon>
        <taxon>Agaricales</taxon>
        <taxon>Marasmiineae</taxon>
        <taxon>Mycenaceae</taxon>
        <taxon>Mycena</taxon>
    </lineage>
</organism>
<sequence length="148" mass="17498">MEDYIPIYRDATISYYHPVMQVYFNALDHYLAEYLKTARPNDRLMARQKLTRLSHPQVYELSTDVYDELMRREYKPDVPYLPPEHDFHPKRNLARQKLATLLVHRFQDLSSDVHFELARRYPDLPTRSAEGSESYIDTSDSDSVTLVG</sequence>
<evidence type="ECO:0000313" key="4">
    <source>
        <dbReference type="Proteomes" id="UP000636479"/>
    </source>
</evidence>
<accession>A0A8H6TGB8</accession>
<dbReference type="PANTHER" id="PTHR21601">
    <property type="entry name" value="SPA2 PROTEIN"/>
    <property type="match status" value="1"/>
</dbReference>
<dbReference type="InterPro" id="IPR013724">
    <property type="entry name" value="GIT_SHD"/>
</dbReference>
<keyword evidence="4" id="KW-1185">Reference proteome</keyword>
<dbReference type="Proteomes" id="UP000636479">
    <property type="component" value="Unassembled WGS sequence"/>
</dbReference>
<feature type="compositionally biased region" description="Polar residues" evidence="1">
    <location>
        <begin position="129"/>
        <end position="148"/>
    </location>
</feature>
<dbReference type="PANTHER" id="PTHR21601:SF0">
    <property type="entry name" value="PROTEIN SPA2-RELATED"/>
    <property type="match status" value="1"/>
</dbReference>
<dbReference type="OrthoDB" id="5588096at2759"/>
<evidence type="ECO:0000256" key="1">
    <source>
        <dbReference type="SAM" id="MobiDB-lite"/>
    </source>
</evidence>
<feature type="region of interest" description="Disordered" evidence="1">
    <location>
        <begin position="126"/>
        <end position="148"/>
    </location>
</feature>
<dbReference type="GO" id="GO:0005078">
    <property type="term" value="F:MAP-kinase scaffold activity"/>
    <property type="evidence" value="ECO:0007669"/>
    <property type="project" value="TreeGrafter"/>
</dbReference>
<protein>
    <recommendedName>
        <fullName evidence="2">GIT Spa2 homology (SHD) domain-containing protein</fullName>
    </recommendedName>
</protein>
<feature type="domain" description="GIT Spa2 homology (SHD)" evidence="2">
    <location>
        <begin position="46"/>
        <end position="76"/>
    </location>
</feature>
<comment type="caution">
    <text evidence="3">The sequence shown here is derived from an EMBL/GenBank/DDBJ whole genome shotgun (WGS) entry which is preliminary data.</text>
</comment>
<feature type="domain" description="GIT Spa2 homology (SHD)" evidence="2">
    <location>
        <begin position="94"/>
        <end position="124"/>
    </location>
</feature>
<proteinExistence type="predicted"/>
<gene>
    <name evidence="3" type="ORF">MIND_00037900</name>
</gene>
<evidence type="ECO:0000313" key="3">
    <source>
        <dbReference type="EMBL" id="KAF7315235.1"/>
    </source>
</evidence>
<dbReference type="EMBL" id="JACAZF010000001">
    <property type="protein sequence ID" value="KAF7315235.1"/>
    <property type="molecule type" value="Genomic_DNA"/>
</dbReference>
<dbReference type="SMART" id="SM00555">
    <property type="entry name" value="GIT"/>
    <property type="match status" value="2"/>
</dbReference>
<name>A0A8H6TGB8_9AGAR</name>
<dbReference type="Pfam" id="PF08518">
    <property type="entry name" value="GIT_SHD"/>
    <property type="match status" value="2"/>
</dbReference>
<evidence type="ECO:0000259" key="2">
    <source>
        <dbReference type="SMART" id="SM00555"/>
    </source>
</evidence>
<reference evidence="3" key="1">
    <citation type="submission" date="2020-05" db="EMBL/GenBank/DDBJ databases">
        <title>Mycena genomes resolve the evolution of fungal bioluminescence.</title>
        <authorList>
            <person name="Tsai I.J."/>
        </authorList>
    </citation>
    <scope>NUCLEOTIDE SEQUENCE</scope>
    <source>
        <strain evidence="3">171206Taipei</strain>
    </source>
</reference>
<dbReference type="GeneID" id="59339864"/>
<dbReference type="AlphaFoldDB" id="A0A8H6TGB8"/>